<keyword evidence="3" id="KW-0436">Ligase</keyword>
<evidence type="ECO:0000259" key="1">
    <source>
        <dbReference type="Pfam" id="PF00501"/>
    </source>
</evidence>
<evidence type="ECO:0000259" key="2">
    <source>
        <dbReference type="Pfam" id="PF13193"/>
    </source>
</evidence>
<dbReference type="Proteomes" id="UP000267536">
    <property type="component" value="Unassembled WGS sequence"/>
</dbReference>
<dbReference type="NCBIfam" id="NF005877">
    <property type="entry name" value="PRK07824.1"/>
    <property type="match status" value="1"/>
</dbReference>
<dbReference type="Gene3D" id="3.30.300.30">
    <property type="match status" value="1"/>
</dbReference>
<dbReference type="GO" id="GO:0008756">
    <property type="term" value="F:o-succinylbenzoate-CoA ligase activity"/>
    <property type="evidence" value="ECO:0007669"/>
    <property type="project" value="UniProtKB-EC"/>
</dbReference>
<dbReference type="InterPro" id="IPR045851">
    <property type="entry name" value="AMP-bd_C_sf"/>
</dbReference>
<dbReference type="InterPro" id="IPR042099">
    <property type="entry name" value="ANL_N_sf"/>
</dbReference>
<dbReference type="PANTHER" id="PTHR43201:SF32">
    <property type="entry name" value="2-SUCCINYLBENZOATE--COA LIGASE, CHLOROPLASTIC_PEROXISOMAL"/>
    <property type="match status" value="1"/>
</dbReference>
<dbReference type="SUPFAM" id="SSF56801">
    <property type="entry name" value="Acetyl-CoA synthetase-like"/>
    <property type="match status" value="1"/>
</dbReference>
<dbReference type="EC" id="6.2.1.26" evidence="3"/>
<evidence type="ECO:0000313" key="3">
    <source>
        <dbReference type="EMBL" id="RPA65653.1"/>
    </source>
</evidence>
<dbReference type="EMBL" id="RKMH01000002">
    <property type="protein sequence ID" value="RPA65653.1"/>
    <property type="molecule type" value="Genomic_DNA"/>
</dbReference>
<dbReference type="InterPro" id="IPR020845">
    <property type="entry name" value="AMP-binding_CS"/>
</dbReference>
<comment type="caution">
    <text evidence="3">The sequence shown here is derived from an EMBL/GenBank/DDBJ whole genome shotgun (WGS) entry which is preliminary data.</text>
</comment>
<feature type="domain" description="AMP-dependent synthetase/ligase" evidence="1">
    <location>
        <begin position="55"/>
        <end position="219"/>
    </location>
</feature>
<dbReference type="Pfam" id="PF13193">
    <property type="entry name" value="AMP-binding_C"/>
    <property type="match status" value="1"/>
</dbReference>
<proteinExistence type="predicted"/>
<feature type="domain" description="AMP-binding enzyme C-terminal" evidence="2">
    <location>
        <begin position="299"/>
        <end position="373"/>
    </location>
</feature>
<gene>
    <name evidence="3" type="ORF">EF294_02540</name>
</gene>
<dbReference type="PANTHER" id="PTHR43201">
    <property type="entry name" value="ACYL-COA SYNTHETASE"/>
    <property type="match status" value="1"/>
</dbReference>
<dbReference type="InterPro" id="IPR025110">
    <property type="entry name" value="AMP-bd_C"/>
</dbReference>
<name>A0A3N4GRR7_9ACTN</name>
<sequence>MKPLRPLPLPSGPRVLDHLDDLRAILDGSAAFAPIPESDRESRILHDAFGIGTDVADDVSLIVATSGSTGVPKGSQHTPATLAASARATADRLGGEGNWLLALPPHHIAGLQVLLRALAAGHIPAVLDLSEGFDPDALADALDHLDGPRRYTSLVPTQLVKVLDSPRATTALTNLDALLVGGAATPQPLLHKAIDAGIPIVRTYGMSETAGGCVYDGTPLHGMKITLHGSSAEGIGRVELTGEMVAHGYRLLPDHPAFARPGTFRTDDLGRVDDGVLRIIGRADEAISSGGLTILPQVVEAIIIEDPAVAECAVIGLPDERLGEKVVAVVVESESDSVDAQRLRDTVTDRLDRYAAPREVIVVAELPTRGPGKVDRRTLRHRFG</sequence>
<keyword evidence="4" id="KW-1185">Reference proteome</keyword>
<reference evidence="3 4" key="1">
    <citation type="submission" date="2018-11" db="EMBL/GenBank/DDBJ databases">
        <title>Draft genome sequence of Gordonia sp. RS15-1S isolated from rice stems.</title>
        <authorList>
            <person name="Muangham S."/>
        </authorList>
    </citation>
    <scope>NUCLEOTIDE SEQUENCE [LARGE SCALE GENOMIC DNA]</scope>
    <source>
        <strain evidence="3 4">RS15-1S</strain>
    </source>
</reference>
<dbReference type="RefSeq" id="WP_123925432.1">
    <property type="nucleotide sequence ID" value="NZ_JBPSDP010000009.1"/>
</dbReference>
<accession>A0A3N4GRR7</accession>
<organism evidence="3 4">
    <name type="scientific">Gordonia oryzae</name>
    <dbReference type="NCBI Taxonomy" id="2487349"/>
    <lineage>
        <taxon>Bacteria</taxon>
        <taxon>Bacillati</taxon>
        <taxon>Actinomycetota</taxon>
        <taxon>Actinomycetes</taxon>
        <taxon>Mycobacteriales</taxon>
        <taxon>Gordoniaceae</taxon>
        <taxon>Gordonia</taxon>
    </lineage>
</organism>
<dbReference type="PROSITE" id="PS00455">
    <property type="entry name" value="AMP_BINDING"/>
    <property type="match status" value="1"/>
</dbReference>
<dbReference type="Pfam" id="PF00501">
    <property type="entry name" value="AMP-binding"/>
    <property type="match status" value="1"/>
</dbReference>
<protein>
    <submittedName>
        <fullName evidence="3">O-succinylbenzoate--CoA ligase</fullName>
        <ecNumber evidence="3">6.2.1.26</ecNumber>
    </submittedName>
</protein>
<evidence type="ECO:0000313" key="4">
    <source>
        <dbReference type="Proteomes" id="UP000267536"/>
    </source>
</evidence>
<dbReference type="Gene3D" id="3.40.50.12780">
    <property type="entry name" value="N-terminal domain of ligase-like"/>
    <property type="match status" value="1"/>
</dbReference>
<dbReference type="InterPro" id="IPR000873">
    <property type="entry name" value="AMP-dep_synth/lig_dom"/>
</dbReference>
<dbReference type="AlphaFoldDB" id="A0A3N4GRR7"/>
<dbReference type="GO" id="GO:0006631">
    <property type="term" value="P:fatty acid metabolic process"/>
    <property type="evidence" value="ECO:0007669"/>
    <property type="project" value="TreeGrafter"/>
</dbReference>
<dbReference type="GO" id="GO:0031956">
    <property type="term" value="F:medium-chain fatty acid-CoA ligase activity"/>
    <property type="evidence" value="ECO:0007669"/>
    <property type="project" value="TreeGrafter"/>
</dbReference>
<dbReference type="OrthoDB" id="9803968at2"/>